<proteinExistence type="predicted"/>
<comment type="caution">
    <text evidence="1">The sequence shown here is derived from an EMBL/GenBank/DDBJ whole genome shotgun (WGS) entry which is preliminary data.</text>
</comment>
<organism evidence="1 2">
    <name type="scientific">Taxus chinensis</name>
    <name type="common">Chinese yew</name>
    <name type="synonym">Taxus wallichiana var. chinensis</name>
    <dbReference type="NCBI Taxonomy" id="29808"/>
    <lineage>
        <taxon>Eukaryota</taxon>
        <taxon>Viridiplantae</taxon>
        <taxon>Streptophyta</taxon>
        <taxon>Embryophyta</taxon>
        <taxon>Tracheophyta</taxon>
        <taxon>Spermatophyta</taxon>
        <taxon>Pinopsida</taxon>
        <taxon>Pinidae</taxon>
        <taxon>Conifers II</taxon>
        <taxon>Cupressales</taxon>
        <taxon>Taxaceae</taxon>
        <taxon>Taxus</taxon>
    </lineage>
</organism>
<evidence type="ECO:0000313" key="1">
    <source>
        <dbReference type="EMBL" id="KAH9304589.1"/>
    </source>
</evidence>
<evidence type="ECO:0000313" key="2">
    <source>
        <dbReference type="Proteomes" id="UP000824469"/>
    </source>
</evidence>
<dbReference type="AlphaFoldDB" id="A0AA38CWK5"/>
<feature type="non-terminal residue" evidence="1">
    <location>
        <position position="1"/>
    </location>
</feature>
<sequence length="95" mass="10651">MCMGCSTVIFSNNFGVGNCSYFSASWKQFFALRDHVTMGVLQTIGPYMENEVFCIKGSCHLVGSTDNRTAWQLSLPGINMLVTVGWGSWRNWGWN</sequence>
<accession>A0AA38CWK5</accession>
<keyword evidence="2" id="KW-1185">Reference proteome</keyword>
<protein>
    <submittedName>
        <fullName evidence="1">Uncharacterized protein</fullName>
    </submittedName>
</protein>
<dbReference type="Proteomes" id="UP000824469">
    <property type="component" value="Unassembled WGS sequence"/>
</dbReference>
<dbReference type="EMBL" id="JAHRHJ020000008">
    <property type="protein sequence ID" value="KAH9304589.1"/>
    <property type="molecule type" value="Genomic_DNA"/>
</dbReference>
<name>A0AA38CWK5_TAXCH</name>
<gene>
    <name evidence="1" type="ORF">KI387_008993</name>
</gene>
<reference evidence="1 2" key="1">
    <citation type="journal article" date="2021" name="Nat. Plants">
        <title>The Taxus genome provides insights into paclitaxel biosynthesis.</title>
        <authorList>
            <person name="Xiong X."/>
            <person name="Gou J."/>
            <person name="Liao Q."/>
            <person name="Li Y."/>
            <person name="Zhou Q."/>
            <person name="Bi G."/>
            <person name="Li C."/>
            <person name="Du R."/>
            <person name="Wang X."/>
            <person name="Sun T."/>
            <person name="Guo L."/>
            <person name="Liang H."/>
            <person name="Lu P."/>
            <person name="Wu Y."/>
            <person name="Zhang Z."/>
            <person name="Ro D.K."/>
            <person name="Shang Y."/>
            <person name="Huang S."/>
            <person name="Yan J."/>
        </authorList>
    </citation>
    <scope>NUCLEOTIDE SEQUENCE [LARGE SCALE GENOMIC DNA]</scope>
    <source>
        <strain evidence="1">Ta-2019</strain>
    </source>
</reference>